<name>A0A919YHU7_9BACL</name>
<protein>
    <recommendedName>
        <fullName evidence="1">Resolvase/invertase-type recombinase catalytic domain-containing protein</fullName>
    </recommendedName>
</protein>
<dbReference type="SMART" id="SM00857">
    <property type="entry name" value="Resolvase"/>
    <property type="match status" value="1"/>
</dbReference>
<dbReference type="Pfam" id="PF00239">
    <property type="entry name" value="Resolvase"/>
    <property type="match status" value="1"/>
</dbReference>
<dbReference type="GO" id="GO:0003677">
    <property type="term" value="F:DNA binding"/>
    <property type="evidence" value="ECO:0007669"/>
    <property type="project" value="InterPro"/>
</dbReference>
<evidence type="ECO:0000313" key="2">
    <source>
        <dbReference type="EMBL" id="GIO49608.1"/>
    </source>
</evidence>
<dbReference type="RefSeq" id="WP_212980049.1">
    <property type="nucleotide sequence ID" value="NZ_AP025343.1"/>
</dbReference>
<evidence type="ECO:0000313" key="3">
    <source>
        <dbReference type="Proteomes" id="UP000682811"/>
    </source>
</evidence>
<dbReference type="InterPro" id="IPR050639">
    <property type="entry name" value="SSR_resolvase"/>
</dbReference>
<dbReference type="SUPFAM" id="SSF53041">
    <property type="entry name" value="Resolvase-like"/>
    <property type="match status" value="1"/>
</dbReference>
<dbReference type="AlphaFoldDB" id="A0A919YHU7"/>
<evidence type="ECO:0000259" key="1">
    <source>
        <dbReference type="PROSITE" id="PS51736"/>
    </source>
</evidence>
<dbReference type="InterPro" id="IPR006119">
    <property type="entry name" value="Resolv_N"/>
</dbReference>
<dbReference type="PANTHER" id="PTHR30461">
    <property type="entry name" value="DNA-INVERTASE FROM LAMBDOID PROPHAGE"/>
    <property type="match status" value="1"/>
</dbReference>
<accession>A0A919YHU7</accession>
<dbReference type="GO" id="GO:0000150">
    <property type="term" value="F:DNA strand exchange activity"/>
    <property type="evidence" value="ECO:0007669"/>
    <property type="project" value="InterPro"/>
</dbReference>
<proteinExistence type="predicted"/>
<keyword evidence="3" id="KW-1185">Reference proteome</keyword>
<dbReference type="PANTHER" id="PTHR30461:SF23">
    <property type="entry name" value="DNA RECOMBINASE-RELATED"/>
    <property type="match status" value="1"/>
</dbReference>
<dbReference type="PROSITE" id="PS51736">
    <property type="entry name" value="RECOMBINASES_3"/>
    <property type="match status" value="1"/>
</dbReference>
<comment type="caution">
    <text evidence="2">The sequence shown here is derived from an EMBL/GenBank/DDBJ whole genome shotgun (WGS) entry which is preliminary data.</text>
</comment>
<feature type="domain" description="Resolvase/invertase-type recombinase catalytic" evidence="1">
    <location>
        <begin position="2"/>
        <end position="99"/>
    </location>
</feature>
<dbReference type="InterPro" id="IPR036162">
    <property type="entry name" value="Resolvase-like_N_sf"/>
</dbReference>
<sequence>MKYYVYARSAMQFPDAIIAQVKKCMQYANEKGFLIEEVFIDDGFSGLDDDRPGYKKLLKTALNGDTIIVASAGSLTRDFAKVSELGNRYSLVLLDKIAL</sequence>
<gene>
    <name evidence="2" type="ORF">J34TS1_43730</name>
</gene>
<dbReference type="EMBL" id="BORT01000023">
    <property type="protein sequence ID" value="GIO49608.1"/>
    <property type="molecule type" value="Genomic_DNA"/>
</dbReference>
<organism evidence="2 3">
    <name type="scientific">Paenibacillus azoreducens</name>
    <dbReference type="NCBI Taxonomy" id="116718"/>
    <lineage>
        <taxon>Bacteria</taxon>
        <taxon>Bacillati</taxon>
        <taxon>Bacillota</taxon>
        <taxon>Bacilli</taxon>
        <taxon>Bacillales</taxon>
        <taxon>Paenibacillaceae</taxon>
        <taxon>Paenibacillus</taxon>
    </lineage>
</organism>
<reference evidence="2 3" key="1">
    <citation type="submission" date="2021-03" db="EMBL/GenBank/DDBJ databases">
        <title>Antimicrobial resistance genes in bacteria isolated from Japanese honey, and their potential for conferring macrolide and lincosamide resistance in the American foulbrood pathogen Paenibacillus larvae.</title>
        <authorList>
            <person name="Okamoto M."/>
            <person name="Kumagai M."/>
            <person name="Kanamori H."/>
            <person name="Takamatsu D."/>
        </authorList>
    </citation>
    <scope>NUCLEOTIDE SEQUENCE [LARGE SCALE GENOMIC DNA]</scope>
    <source>
        <strain evidence="2 3">J34TS1</strain>
    </source>
</reference>
<dbReference type="Gene3D" id="3.40.50.1390">
    <property type="entry name" value="Resolvase, N-terminal catalytic domain"/>
    <property type="match status" value="1"/>
</dbReference>
<dbReference type="Proteomes" id="UP000682811">
    <property type="component" value="Unassembled WGS sequence"/>
</dbReference>